<dbReference type="OrthoDB" id="5979581at2759"/>
<dbReference type="PANTHER" id="PTHR47634">
    <property type="entry name" value="PROTEIN KINASE DOMAIN-CONTAINING PROTEIN-RELATED"/>
    <property type="match status" value="1"/>
</dbReference>
<protein>
    <recommendedName>
        <fullName evidence="1">non-specific serine/threonine protein kinase</fullName>
        <ecNumber evidence="1">2.7.11.1</ecNumber>
    </recommendedName>
</protein>
<dbReference type="GO" id="GO:0000245">
    <property type="term" value="P:spliceosomal complex assembly"/>
    <property type="evidence" value="ECO:0007669"/>
    <property type="project" value="TreeGrafter"/>
</dbReference>
<dbReference type="EMBL" id="ML737138">
    <property type="protein sequence ID" value="KAE8341802.1"/>
    <property type="molecule type" value="Genomic_DNA"/>
</dbReference>
<reference evidence="9" key="1">
    <citation type="submission" date="2019-04" db="EMBL/GenBank/DDBJ databases">
        <title>Friends and foes A comparative genomics study of 23 Aspergillus species from section Flavi.</title>
        <authorList>
            <consortium name="DOE Joint Genome Institute"/>
            <person name="Kjaerbolling I."/>
            <person name="Vesth T."/>
            <person name="Frisvad J.C."/>
            <person name="Nybo J.L."/>
            <person name="Theobald S."/>
            <person name="Kildgaard S."/>
            <person name="Isbrandt T."/>
            <person name="Kuo A."/>
            <person name="Sato A."/>
            <person name="Lyhne E.K."/>
            <person name="Kogle M.E."/>
            <person name="Wiebenga A."/>
            <person name="Kun R.S."/>
            <person name="Lubbers R.J."/>
            <person name="Makela M.R."/>
            <person name="Barry K."/>
            <person name="Chovatia M."/>
            <person name="Clum A."/>
            <person name="Daum C."/>
            <person name="Haridas S."/>
            <person name="He G."/>
            <person name="LaButti K."/>
            <person name="Lipzen A."/>
            <person name="Mondo S."/>
            <person name="Riley R."/>
            <person name="Salamov A."/>
            <person name="Simmons B.A."/>
            <person name="Magnuson J.K."/>
            <person name="Henrissat B."/>
            <person name="Mortensen U.H."/>
            <person name="Larsen T.O."/>
            <person name="Devries R.P."/>
            <person name="Grigoriev I.V."/>
            <person name="Machida M."/>
            <person name="Baker S.E."/>
            <person name="Andersen M.R."/>
        </authorList>
    </citation>
    <scope>NUCLEOTIDE SEQUENCE</scope>
    <source>
        <strain evidence="9">CBS 117612</strain>
    </source>
</reference>
<gene>
    <name evidence="9" type="ORF">BDV24DRAFT_47798</name>
</gene>
<comment type="catalytic activity">
    <reaction evidence="8">
        <text>L-seryl-[protein] + ATP = O-phospho-L-seryl-[protein] + ADP + H(+)</text>
        <dbReference type="Rhea" id="RHEA:17989"/>
        <dbReference type="Rhea" id="RHEA-COMP:9863"/>
        <dbReference type="Rhea" id="RHEA-COMP:11604"/>
        <dbReference type="ChEBI" id="CHEBI:15378"/>
        <dbReference type="ChEBI" id="CHEBI:29999"/>
        <dbReference type="ChEBI" id="CHEBI:30616"/>
        <dbReference type="ChEBI" id="CHEBI:83421"/>
        <dbReference type="ChEBI" id="CHEBI:456216"/>
        <dbReference type="EC" id="2.7.11.1"/>
    </reaction>
</comment>
<evidence type="ECO:0000256" key="2">
    <source>
        <dbReference type="ARBA" id="ARBA00022527"/>
    </source>
</evidence>
<dbReference type="InterPro" id="IPR051334">
    <property type="entry name" value="SRPK"/>
</dbReference>
<proteinExistence type="predicted"/>
<dbReference type="GO" id="GO:0050684">
    <property type="term" value="P:regulation of mRNA processing"/>
    <property type="evidence" value="ECO:0007669"/>
    <property type="project" value="TreeGrafter"/>
</dbReference>
<dbReference type="EC" id="2.7.11.1" evidence="1"/>
<dbReference type="GO" id="GO:0004674">
    <property type="term" value="F:protein serine/threonine kinase activity"/>
    <property type="evidence" value="ECO:0007669"/>
    <property type="project" value="UniProtKB-KW"/>
</dbReference>
<evidence type="ECO:0000256" key="1">
    <source>
        <dbReference type="ARBA" id="ARBA00012513"/>
    </source>
</evidence>
<dbReference type="AlphaFoldDB" id="A0A5N6Y8K6"/>
<evidence type="ECO:0000256" key="6">
    <source>
        <dbReference type="ARBA" id="ARBA00022840"/>
    </source>
</evidence>
<dbReference type="Gene3D" id="3.30.200.20">
    <property type="entry name" value="Phosphorylase Kinase, domain 1"/>
    <property type="match status" value="1"/>
</dbReference>
<evidence type="ECO:0000256" key="3">
    <source>
        <dbReference type="ARBA" id="ARBA00022679"/>
    </source>
</evidence>
<evidence type="ECO:0000313" key="9">
    <source>
        <dbReference type="EMBL" id="KAE8341802.1"/>
    </source>
</evidence>
<keyword evidence="6" id="KW-0067">ATP-binding</keyword>
<evidence type="ECO:0000256" key="8">
    <source>
        <dbReference type="ARBA" id="ARBA00048679"/>
    </source>
</evidence>
<organism evidence="9">
    <name type="scientific">Aspergillus arachidicola</name>
    <dbReference type="NCBI Taxonomy" id="656916"/>
    <lineage>
        <taxon>Eukaryota</taxon>
        <taxon>Fungi</taxon>
        <taxon>Dikarya</taxon>
        <taxon>Ascomycota</taxon>
        <taxon>Pezizomycotina</taxon>
        <taxon>Eurotiomycetes</taxon>
        <taxon>Eurotiomycetidae</taxon>
        <taxon>Eurotiales</taxon>
        <taxon>Aspergillaceae</taxon>
        <taxon>Aspergillus</taxon>
        <taxon>Aspergillus subgen. Circumdati</taxon>
    </lineage>
</organism>
<keyword evidence="3" id="KW-0808">Transferase</keyword>
<comment type="catalytic activity">
    <reaction evidence="7">
        <text>L-threonyl-[protein] + ATP = O-phospho-L-threonyl-[protein] + ADP + H(+)</text>
        <dbReference type="Rhea" id="RHEA:46608"/>
        <dbReference type="Rhea" id="RHEA-COMP:11060"/>
        <dbReference type="Rhea" id="RHEA-COMP:11605"/>
        <dbReference type="ChEBI" id="CHEBI:15378"/>
        <dbReference type="ChEBI" id="CHEBI:30013"/>
        <dbReference type="ChEBI" id="CHEBI:30616"/>
        <dbReference type="ChEBI" id="CHEBI:61977"/>
        <dbReference type="ChEBI" id="CHEBI:456216"/>
        <dbReference type="EC" id="2.7.11.1"/>
    </reaction>
</comment>
<dbReference type="GO" id="GO:0005524">
    <property type="term" value="F:ATP binding"/>
    <property type="evidence" value="ECO:0007669"/>
    <property type="project" value="UniProtKB-KW"/>
</dbReference>
<sequence>MSLFCQNNLLYTHESLSRYRPGGYHPVTLGDTFQNGRYRVYHKLGWGGVSTVWLADDRELVDQLTETHISLWLTVCQPKSMVLVEDHNSRSTRSARIRKFESFG</sequence>
<dbReference type="Proteomes" id="UP000325558">
    <property type="component" value="Unassembled WGS sequence"/>
</dbReference>
<accession>A0A5N6Y8K6</accession>
<evidence type="ECO:0000256" key="7">
    <source>
        <dbReference type="ARBA" id="ARBA00047899"/>
    </source>
</evidence>
<evidence type="ECO:0000256" key="4">
    <source>
        <dbReference type="ARBA" id="ARBA00022741"/>
    </source>
</evidence>
<evidence type="ECO:0000256" key="5">
    <source>
        <dbReference type="ARBA" id="ARBA00022777"/>
    </source>
</evidence>
<keyword evidence="4" id="KW-0547">Nucleotide-binding</keyword>
<keyword evidence="2" id="KW-0723">Serine/threonine-protein kinase</keyword>
<keyword evidence="5" id="KW-0418">Kinase</keyword>
<dbReference type="PANTHER" id="PTHR47634:SF9">
    <property type="entry name" value="PROTEIN KINASE DOMAIN-CONTAINING PROTEIN-RELATED"/>
    <property type="match status" value="1"/>
</dbReference>
<name>A0A5N6Y8K6_9EURO</name>